<evidence type="ECO:0000256" key="1">
    <source>
        <dbReference type="SAM" id="MobiDB-lite"/>
    </source>
</evidence>
<dbReference type="AlphaFoldDB" id="A0A3N4IZM3"/>
<sequence length="417" mass="46950">MAQHTMATRRVTRSMARLSQSANGSSTTPPSDSSGQEPVTSISSIEPIEPAGFVILLDDPSETAGSEMLVNEPRGAPESEILLEEACDAARSEFSLDSPKSQISLAMDPVYNMDVGEFLKDRLDGHVKSYPYHTTPPWPTGVYPAVPGAYAAMFEDHEVLWAGTCVIEKKKLKSKPQSLANLEKTLIHFRSRGDTKKGGPQQQQKQSRAFKQRLRAQRSRLERLDIGVKRVTGTVTEIYAKRSKGYHMNNDERKRAKAVEERAWRIRVSARGVRRLRSRASEYEELTQNLKEIILLEIARNNTHCVQLREMYQSVIWGEKGWKVDVGLAENHGKSKEWDSEDSEVNGELDESDDSNDTEDESEDDHEEKHQTRSNPRSHKKIIVDLAPKRVPFIKLVVSKGSEESTPARSSQRPKGE</sequence>
<feature type="region of interest" description="Disordered" evidence="1">
    <location>
        <begin position="333"/>
        <end position="384"/>
    </location>
</feature>
<gene>
    <name evidence="2" type="ORF">L873DRAFT_1821465</name>
</gene>
<feature type="compositionally biased region" description="Low complexity" evidence="1">
    <location>
        <begin position="24"/>
        <end position="35"/>
    </location>
</feature>
<feature type="compositionally biased region" description="Polar residues" evidence="1">
    <location>
        <begin position="404"/>
        <end position="417"/>
    </location>
</feature>
<dbReference type="OrthoDB" id="5421231at2759"/>
<feature type="compositionally biased region" description="Acidic residues" evidence="1">
    <location>
        <begin position="339"/>
        <end position="366"/>
    </location>
</feature>
<dbReference type="Proteomes" id="UP000276215">
    <property type="component" value="Unassembled WGS sequence"/>
</dbReference>
<protein>
    <submittedName>
        <fullName evidence="2">Uncharacterized protein</fullName>
    </submittedName>
</protein>
<organism evidence="2 3">
    <name type="scientific">Choiromyces venosus 120613-1</name>
    <dbReference type="NCBI Taxonomy" id="1336337"/>
    <lineage>
        <taxon>Eukaryota</taxon>
        <taxon>Fungi</taxon>
        <taxon>Dikarya</taxon>
        <taxon>Ascomycota</taxon>
        <taxon>Pezizomycotina</taxon>
        <taxon>Pezizomycetes</taxon>
        <taxon>Pezizales</taxon>
        <taxon>Tuberaceae</taxon>
        <taxon>Choiromyces</taxon>
    </lineage>
</organism>
<evidence type="ECO:0000313" key="3">
    <source>
        <dbReference type="Proteomes" id="UP000276215"/>
    </source>
</evidence>
<feature type="region of interest" description="Disordered" evidence="1">
    <location>
        <begin position="1"/>
        <end position="45"/>
    </location>
</feature>
<name>A0A3N4IZM3_9PEZI</name>
<dbReference type="EMBL" id="ML120533">
    <property type="protein sequence ID" value="RPA90238.1"/>
    <property type="molecule type" value="Genomic_DNA"/>
</dbReference>
<keyword evidence="3" id="KW-1185">Reference proteome</keyword>
<accession>A0A3N4IZM3</accession>
<feature type="region of interest" description="Disordered" evidence="1">
    <location>
        <begin position="190"/>
        <end position="215"/>
    </location>
</feature>
<feature type="region of interest" description="Disordered" evidence="1">
    <location>
        <begin position="397"/>
        <end position="417"/>
    </location>
</feature>
<proteinExistence type="predicted"/>
<reference evidence="2 3" key="1">
    <citation type="journal article" date="2018" name="Nat. Ecol. Evol.">
        <title>Pezizomycetes genomes reveal the molecular basis of ectomycorrhizal truffle lifestyle.</title>
        <authorList>
            <person name="Murat C."/>
            <person name="Payen T."/>
            <person name="Noel B."/>
            <person name="Kuo A."/>
            <person name="Morin E."/>
            <person name="Chen J."/>
            <person name="Kohler A."/>
            <person name="Krizsan K."/>
            <person name="Balestrini R."/>
            <person name="Da Silva C."/>
            <person name="Montanini B."/>
            <person name="Hainaut M."/>
            <person name="Levati E."/>
            <person name="Barry K.W."/>
            <person name="Belfiori B."/>
            <person name="Cichocki N."/>
            <person name="Clum A."/>
            <person name="Dockter R.B."/>
            <person name="Fauchery L."/>
            <person name="Guy J."/>
            <person name="Iotti M."/>
            <person name="Le Tacon F."/>
            <person name="Lindquist E.A."/>
            <person name="Lipzen A."/>
            <person name="Malagnac F."/>
            <person name="Mello A."/>
            <person name="Molinier V."/>
            <person name="Miyauchi S."/>
            <person name="Poulain J."/>
            <person name="Riccioni C."/>
            <person name="Rubini A."/>
            <person name="Sitrit Y."/>
            <person name="Splivallo R."/>
            <person name="Traeger S."/>
            <person name="Wang M."/>
            <person name="Zifcakova L."/>
            <person name="Wipf D."/>
            <person name="Zambonelli A."/>
            <person name="Paolocci F."/>
            <person name="Nowrousian M."/>
            <person name="Ottonello S."/>
            <person name="Baldrian P."/>
            <person name="Spatafora J.W."/>
            <person name="Henrissat B."/>
            <person name="Nagy L.G."/>
            <person name="Aury J.M."/>
            <person name="Wincker P."/>
            <person name="Grigoriev I.V."/>
            <person name="Bonfante P."/>
            <person name="Martin F.M."/>
        </authorList>
    </citation>
    <scope>NUCLEOTIDE SEQUENCE [LARGE SCALE GENOMIC DNA]</scope>
    <source>
        <strain evidence="2 3">120613-1</strain>
    </source>
</reference>
<evidence type="ECO:0000313" key="2">
    <source>
        <dbReference type="EMBL" id="RPA90238.1"/>
    </source>
</evidence>